<dbReference type="GO" id="GO:0007605">
    <property type="term" value="P:sensory perception of sound"/>
    <property type="evidence" value="ECO:0007669"/>
    <property type="project" value="TreeGrafter"/>
</dbReference>
<dbReference type="GO" id="GO:0005886">
    <property type="term" value="C:plasma membrane"/>
    <property type="evidence" value="ECO:0007669"/>
    <property type="project" value="TreeGrafter"/>
</dbReference>
<dbReference type="Pfam" id="PF10242">
    <property type="entry name" value="L_HMGIC_fpl"/>
    <property type="match status" value="1"/>
</dbReference>
<dbReference type="InterPro" id="IPR019372">
    <property type="entry name" value="LHFPL"/>
</dbReference>
<feature type="transmembrane region" description="Helical" evidence="5">
    <location>
        <begin position="77"/>
        <end position="102"/>
    </location>
</feature>
<dbReference type="AlphaFoldDB" id="A0A0N4UV11"/>
<feature type="transmembrane region" description="Helical" evidence="5">
    <location>
        <begin position="109"/>
        <end position="132"/>
    </location>
</feature>
<gene>
    <name evidence="6" type="ORF">EVEC_LOCUS962</name>
</gene>
<feature type="transmembrane region" description="Helical" evidence="5">
    <location>
        <begin position="158"/>
        <end position="182"/>
    </location>
</feature>
<dbReference type="WBParaSite" id="EVEC_0000125401-mRNA-1">
    <property type="protein sequence ID" value="EVEC_0000125401-mRNA-1"/>
    <property type="gene ID" value="EVEC_0000125401"/>
</dbReference>
<keyword evidence="4 5" id="KW-0472">Membrane</keyword>
<feature type="transmembrane region" description="Helical" evidence="5">
    <location>
        <begin position="18"/>
        <end position="39"/>
    </location>
</feature>
<keyword evidence="2 5" id="KW-0812">Transmembrane</keyword>
<accession>A0A0N4UV11</accession>
<sequence length="218" mass="25036">MEQFSVAYHESYVRNWRVLGAIWVLFAMCSALLQVLVFIHPEWIGGPDGGYFGLYSYCPNNDCPWRIFNIQALSTSFSVAAILVLISTVLSLLAVFSIMLLVLLRDRYVFLLCSWMHLLSFFGMLGGCLVYPSGWDNTKIREMCDSHRYNLGLCEIKWAYALALVLIIDQMTLSLLGFILACKQPPSIPEISCNYSRFFFVHTEFISRQLIDNRQKNK</sequence>
<comment type="subcellular location">
    <subcellularLocation>
        <location evidence="1">Membrane</location>
        <topology evidence="1">Multi-pass membrane protein</topology>
    </subcellularLocation>
</comment>
<keyword evidence="3 5" id="KW-1133">Transmembrane helix</keyword>
<reference evidence="8" key="1">
    <citation type="submission" date="2016-04" db="UniProtKB">
        <authorList>
            <consortium name="WormBaseParasite"/>
        </authorList>
    </citation>
    <scope>IDENTIFICATION</scope>
</reference>
<proteinExistence type="predicted"/>
<reference evidence="6 7" key="2">
    <citation type="submission" date="2018-10" db="EMBL/GenBank/DDBJ databases">
        <authorList>
            <consortium name="Pathogen Informatics"/>
        </authorList>
    </citation>
    <scope>NUCLEOTIDE SEQUENCE [LARGE SCALE GENOMIC DNA]</scope>
</reference>
<keyword evidence="7" id="KW-1185">Reference proteome</keyword>
<evidence type="ECO:0000256" key="1">
    <source>
        <dbReference type="ARBA" id="ARBA00004141"/>
    </source>
</evidence>
<dbReference type="PANTHER" id="PTHR12489:SF1">
    <property type="entry name" value="LP10272P"/>
    <property type="match status" value="1"/>
</dbReference>
<evidence type="ECO:0000256" key="2">
    <source>
        <dbReference type="ARBA" id="ARBA00022692"/>
    </source>
</evidence>
<dbReference type="OrthoDB" id="5873721at2759"/>
<organism evidence="8">
    <name type="scientific">Enterobius vermicularis</name>
    <name type="common">Human pinworm</name>
    <dbReference type="NCBI Taxonomy" id="51028"/>
    <lineage>
        <taxon>Eukaryota</taxon>
        <taxon>Metazoa</taxon>
        <taxon>Ecdysozoa</taxon>
        <taxon>Nematoda</taxon>
        <taxon>Chromadorea</taxon>
        <taxon>Rhabditida</taxon>
        <taxon>Spirurina</taxon>
        <taxon>Oxyuridomorpha</taxon>
        <taxon>Oxyuroidea</taxon>
        <taxon>Oxyuridae</taxon>
        <taxon>Enterobius</taxon>
    </lineage>
</organism>
<evidence type="ECO:0000313" key="6">
    <source>
        <dbReference type="EMBL" id="VDD85819.1"/>
    </source>
</evidence>
<protein>
    <submittedName>
        <fullName evidence="8">LHFPL tetraspan subfamily member 2a</fullName>
    </submittedName>
</protein>
<evidence type="ECO:0000313" key="8">
    <source>
        <dbReference type="WBParaSite" id="EVEC_0000125401-mRNA-1"/>
    </source>
</evidence>
<dbReference type="Proteomes" id="UP000274131">
    <property type="component" value="Unassembled WGS sequence"/>
</dbReference>
<dbReference type="EMBL" id="UXUI01007153">
    <property type="protein sequence ID" value="VDD85819.1"/>
    <property type="molecule type" value="Genomic_DNA"/>
</dbReference>
<evidence type="ECO:0000313" key="7">
    <source>
        <dbReference type="Proteomes" id="UP000274131"/>
    </source>
</evidence>
<dbReference type="PANTHER" id="PTHR12489">
    <property type="entry name" value="LIPOMA HMGIC FUSION PARTNER-LIKE PROTEIN"/>
    <property type="match status" value="1"/>
</dbReference>
<evidence type="ECO:0000256" key="5">
    <source>
        <dbReference type="SAM" id="Phobius"/>
    </source>
</evidence>
<evidence type="ECO:0000256" key="3">
    <source>
        <dbReference type="ARBA" id="ARBA00022989"/>
    </source>
</evidence>
<dbReference type="STRING" id="51028.A0A0N4UV11"/>
<evidence type="ECO:0000256" key="4">
    <source>
        <dbReference type="ARBA" id="ARBA00023136"/>
    </source>
</evidence>
<name>A0A0N4UV11_ENTVE</name>